<dbReference type="InterPro" id="IPR001851">
    <property type="entry name" value="ABC_transp_permease"/>
</dbReference>
<evidence type="ECO:0000256" key="5">
    <source>
        <dbReference type="ARBA" id="ARBA00023136"/>
    </source>
</evidence>
<dbReference type="InterPro" id="IPR043428">
    <property type="entry name" value="LivM-like"/>
</dbReference>
<comment type="caution">
    <text evidence="8">The sequence shown here is derived from an EMBL/GenBank/DDBJ whole genome shotgun (WGS) entry which is preliminary data.</text>
</comment>
<organism evidence="8">
    <name type="scientific">Caldilineaceae bacterium SB0661_bin_32</name>
    <dbReference type="NCBI Taxonomy" id="2605255"/>
    <lineage>
        <taxon>Bacteria</taxon>
        <taxon>Bacillati</taxon>
        <taxon>Chloroflexota</taxon>
        <taxon>Caldilineae</taxon>
        <taxon>Caldilineales</taxon>
        <taxon>Caldilineaceae</taxon>
    </lineage>
</organism>
<evidence type="ECO:0000256" key="1">
    <source>
        <dbReference type="ARBA" id="ARBA00004651"/>
    </source>
</evidence>
<feature type="transmembrane region" description="Helical" evidence="7">
    <location>
        <begin position="393"/>
        <end position="411"/>
    </location>
</feature>
<feature type="transmembrane region" description="Helical" evidence="7">
    <location>
        <begin position="12"/>
        <end position="30"/>
    </location>
</feature>
<dbReference type="GO" id="GO:0015658">
    <property type="term" value="F:branched-chain amino acid transmembrane transporter activity"/>
    <property type="evidence" value="ECO:0007669"/>
    <property type="project" value="InterPro"/>
</dbReference>
<feature type="transmembrane region" description="Helical" evidence="7">
    <location>
        <begin position="538"/>
        <end position="559"/>
    </location>
</feature>
<feature type="transmembrane region" description="Helical" evidence="7">
    <location>
        <begin position="107"/>
        <end position="128"/>
    </location>
</feature>
<feature type="region of interest" description="Disordered" evidence="6">
    <location>
        <begin position="602"/>
        <end position="640"/>
    </location>
</feature>
<feature type="transmembrane region" description="Helical" evidence="7">
    <location>
        <begin position="450"/>
        <end position="469"/>
    </location>
</feature>
<feature type="transmembrane region" description="Helical" evidence="7">
    <location>
        <begin position="571"/>
        <end position="587"/>
    </location>
</feature>
<name>A0A6B1D724_9CHLR</name>
<evidence type="ECO:0000256" key="6">
    <source>
        <dbReference type="SAM" id="MobiDB-lite"/>
    </source>
</evidence>
<proteinExistence type="predicted"/>
<evidence type="ECO:0000313" key="8">
    <source>
        <dbReference type="EMBL" id="MYC95388.1"/>
    </source>
</evidence>
<keyword evidence="2" id="KW-1003">Cell membrane</keyword>
<dbReference type="EMBL" id="VXMH01000055">
    <property type="protein sequence ID" value="MYC95388.1"/>
    <property type="molecule type" value="Genomic_DNA"/>
</dbReference>
<feature type="transmembrane region" description="Helical" evidence="7">
    <location>
        <begin position="364"/>
        <end position="386"/>
    </location>
</feature>
<comment type="subcellular location">
    <subcellularLocation>
        <location evidence="1">Cell membrane</location>
        <topology evidence="1">Multi-pass membrane protein</topology>
    </subcellularLocation>
</comment>
<keyword evidence="4 7" id="KW-1133">Transmembrane helix</keyword>
<evidence type="ECO:0000256" key="7">
    <source>
        <dbReference type="SAM" id="Phobius"/>
    </source>
</evidence>
<feature type="region of interest" description="Disordered" evidence="6">
    <location>
        <begin position="60"/>
        <end position="82"/>
    </location>
</feature>
<feature type="transmembrane region" description="Helical" evidence="7">
    <location>
        <begin position="273"/>
        <end position="290"/>
    </location>
</feature>
<feature type="compositionally biased region" description="Acidic residues" evidence="6">
    <location>
        <begin position="604"/>
        <end position="618"/>
    </location>
</feature>
<evidence type="ECO:0008006" key="9">
    <source>
        <dbReference type="Google" id="ProtNLM"/>
    </source>
</evidence>
<feature type="transmembrane region" description="Helical" evidence="7">
    <location>
        <begin position="36"/>
        <end position="52"/>
    </location>
</feature>
<feature type="transmembrane region" description="Helical" evidence="7">
    <location>
        <begin position="296"/>
        <end position="318"/>
    </location>
</feature>
<dbReference type="AlphaFoldDB" id="A0A6B1D724"/>
<feature type="transmembrane region" description="Helical" evidence="7">
    <location>
        <begin position="246"/>
        <end position="266"/>
    </location>
</feature>
<sequence length="640" mass="66999">MPLESATRAVRTGLVAFAFLSYLILIGIPGRIGGPALPVMALIAALFFWVKLRRESIEPSKEATGRGQDGFEGKPGWEIGPQAASNGSRVRELLSSHTGTALVLKGLLAGLTTGLLIAIVSGIIAAAMGNGIAIQPVLDKIVPLNAAALIGVSPGQIAQADVSFARFLLQVLLFTGAGILAALAVTAGSSDLTHAAPVGRLTRHLSGPTLTSAGRYAGIALPFVLLAYIAWLGLPGVTAFGTNEGTVRLLLTLIATGSGLFALRLSRPGREQLAVAVLLGLGVVTMPFILDQFQNSVMGLVFIFVMMGLGLNIVVGYAGLLDLGYVAFFAIGAYTYAFLSAPFSSPYISGLLTLLGISPESPLLGYWMALPVAMLTAAVGGILLGIPVLRMRGDYLAIVTLGFGEIIRLFMLNLGELTNGPRGILEISQPALFGLTPVDVTFGLLSSQGWIFLLALISSALVAFVAIRLNESRLGRAWFAMQEDEDVAEATGVHLVRTKLLAFAIGATFAGMAGQLYAARQINIFPENFSLFVSIDALALIIVGGIGSPAGIVLGALALKGLPEVLRGVDEYRIVTFAALLVIMMIVRPDGILPSARRRIQLADPDEPGMDSDPETREEEPGLTVNGDAFADGSGGREEQ</sequence>
<gene>
    <name evidence="8" type="ORF">F4X14_10485</name>
</gene>
<protein>
    <recommendedName>
        <fullName evidence="9">Leucine/isoleucine/valine transporter permease subunit</fullName>
    </recommendedName>
</protein>
<keyword evidence="5 7" id="KW-0472">Membrane</keyword>
<feature type="compositionally biased region" description="Basic and acidic residues" evidence="6">
    <location>
        <begin position="60"/>
        <end position="72"/>
    </location>
</feature>
<accession>A0A6B1D724</accession>
<evidence type="ECO:0000256" key="3">
    <source>
        <dbReference type="ARBA" id="ARBA00022692"/>
    </source>
</evidence>
<keyword evidence="3 7" id="KW-0812">Transmembrane</keyword>
<dbReference type="PANTHER" id="PTHR30482">
    <property type="entry name" value="HIGH-AFFINITY BRANCHED-CHAIN AMINO ACID TRANSPORT SYSTEM PERMEASE"/>
    <property type="match status" value="1"/>
</dbReference>
<dbReference type="PANTHER" id="PTHR30482:SF20">
    <property type="entry name" value="HIGH-AFFINITY BRANCHED-CHAIN AMINO ACID TRANSPORT SYSTEM PERMEASE PROTEIN LIVM"/>
    <property type="match status" value="1"/>
</dbReference>
<feature type="transmembrane region" description="Helical" evidence="7">
    <location>
        <begin position="167"/>
        <end position="192"/>
    </location>
</feature>
<feature type="transmembrane region" description="Helical" evidence="7">
    <location>
        <begin position="500"/>
        <end position="518"/>
    </location>
</feature>
<evidence type="ECO:0000256" key="4">
    <source>
        <dbReference type="ARBA" id="ARBA00022989"/>
    </source>
</evidence>
<feature type="transmembrane region" description="Helical" evidence="7">
    <location>
        <begin position="325"/>
        <end position="344"/>
    </location>
</feature>
<evidence type="ECO:0000256" key="2">
    <source>
        <dbReference type="ARBA" id="ARBA00022475"/>
    </source>
</evidence>
<dbReference type="CDD" id="cd06581">
    <property type="entry name" value="TM_PBP1_LivM_like"/>
    <property type="match status" value="1"/>
</dbReference>
<dbReference type="Pfam" id="PF02653">
    <property type="entry name" value="BPD_transp_2"/>
    <property type="match status" value="1"/>
</dbReference>
<feature type="transmembrane region" description="Helical" evidence="7">
    <location>
        <begin position="213"/>
        <end position="234"/>
    </location>
</feature>
<reference evidence="8" key="1">
    <citation type="submission" date="2019-09" db="EMBL/GenBank/DDBJ databases">
        <title>Characterisation of the sponge microbiome using genome-centric metagenomics.</title>
        <authorList>
            <person name="Engelberts J.P."/>
            <person name="Robbins S.J."/>
            <person name="De Goeij J.M."/>
            <person name="Aranda M."/>
            <person name="Bell S.C."/>
            <person name="Webster N.S."/>
        </authorList>
    </citation>
    <scope>NUCLEOTIDE SEQUENCE</scope>
    <source>
        <strain evidence="8">SB0661_bin_32</strain>
    </source>
</reference>
<dbReference type="GO" id="GO:0005886">
    <property type="term" value="C:plasma membrane"/>
    <property type="evidence" value="ECO:0007669"/>
    <property type="project" value="UniProtKB-SubCell"/>
</dbReference>